<reference evidence="3" key="1">
    <citation type="submission" date="2017-04" db="EMBL/GenBank/DDBJ databases">
        <authorList>
            <person name="Varghese N."/>
            <person name="Submissions S."/>
        </authorList>
    </citation>
    <scope>NUCLEOTIDE SEQUENCE [LARGE SCALE GENOMIC DNA]</scope>
    <source>
        <strain evidence="3">RKEM611</strain>
    </source>
</reference>
<keyword evidence="3" id="KW-1185">Reference proteome</keyword>
<name>A0A1Y6C2F4_9BACT</name>
<gene>
    <name evidence="2" type="ORF">SAMN06296036_111172</name>
</gene>
<evidence type="ECO:0000256" key="1">
    <source>
        <dbReference type="SAM" id="SignalP"/>
    </source>
</evidence>
<organism evidence="2 3">
    <name type="scientific">Pseudobacteriovorax antillogorgiicola</name>
    <dbReference type="NCBI Taxonomy" id="1513793"/>
    <lineage>
        <taxon>Bacteria</taxon>
        <taxon>Pseudomonadati</taxon>
        <taxon>Bdellovibrionota</taxon>
        <taxon>Oligoflexia</taxon>
        <taxon>Oligoflexales</taxon>
        <taxon>Pseudobacteriovoracaceae</taxon>
        <taxon>Pseudobacteriovorax</taxon>
    </lineage>
</organism>
<accession>A0A1Y6C2F4</accession>
<dbReference type="Proteomes" id="UP000192907">
    <property type="component" value="Unassembled WGS sequence"/>
</dbReference>
<dbReference type="RefSeq" id="WP_132319951.1">
    <property type="nucleotide sequence ID" value="NZ_FWZT01000011.1"/>
</dbReference>
<evidence type="ECO:0000313" key="2">
    <source>
        <dbReference type="EMBL" id="SMF38544.1"/>
    </source>
</evidence>
<sequence>MKKFRHPMLSIGLILSFCSPALLARPSSEDSSKIQRELISQSTKIILLQKEVEALKKLVQDITSGKIEIDKLNAKFVEADILKADSIEVNQIAVKGQLKVKGKTELEDTLDAKKGAKLANIGVGHCPHASCEYSYETIQLKSIHNLRFLFGEDRKFLVRNNGGVEAKGVIHSEEGATFGEVAIGHCPYSSCTFGYETLQVPENRNLRFMFGDDNHFTLYNSGRVDGFPASQ</sequence>
<proteinExistence type="predicted"/>
<evidence type="ECO:0000313" key="3">
    <source>
        <dbReference type="Proteomes" id="UP000192907"/>
    </source>
</evidence>
<feature type="signal peptide" evidence="1">
    <location>
        <begin position="1"/>
        <end position="24"/>
    </location>
</feature>
<keyword evidence="1" id="KW-0732">Signal</keyword>
<dbReference type="EMBL" id="FWZT01000011">
    <property type="protein sequence ID" value="SMF38544.1"/>
    <property type="molecule type" value="Genomic_DNA"/>
</dbReference>
<dbReference type="AlphaFoldDB" id="A0A1Y6C2F4"/>
<protein>
    <submittedName>
        <fullName evidence="2">Uncharacterized protein</fullName>
    </submittedName>
</protein>
<feature type="chain" id="PRO_5012757397" evidence="1">
    <location>
        <begin position="25"/>
        <end position="231"/>
    </location>
</feature>